<sequence length="217" mass="25015">MVAATNEQPPPLGGRWPRASERRHFRGYQATQAITELWDEYGESPESMVVYISQMTDQPLLYKTVAHRVRTHRGFGDWIAFKVADMLDRVLKVPVSFSDAEVFMFESPRKSAIMQYQFRHDIITEDVEFLGVSVEEAIREIVEYLTDHFSHVLAPPLMDRPVGLQEIETILCKWKSHSRGHYPLNNDILEIRYALEQWASVTKVAKHLLAFVPNAGD</sequence>
<dbReference type="AlphaFoldDB" id="A0A0F8YEG8"/>
<organism evidence="2">
    <name type="scientific">marine sediment metagenome</name>
    <dbReference type="NCBI Taxonomy" id="412755"/>
    <lineage>
        <taxon>unclassified sequences</taxon>
        <taxon>metagenomes</taxon>
        <taxon>ecological metagenomes</taxon>
    </lineage>
</organism>
<evidence type="ECO:0000259" key="1">
    <source>
        <dbReference type="Pfam" id="PF18724"/>
    </source>
</evidence>
<accession>A0A0F8YEG8</accession>
<dbReference type="Pfam" id="PF18724">
    <property type="entry name" value="ADDT"/>
    <property type="match status" value="1"/>
</dbReference>
<dbReference type="InterPro" id="IPR040741">
    <property type="entry name" value="ADDT"/>
</dbReference>
<evidence type="ECO:0000313" key="2">
    <source>
        <dbReference type="EMBL" id="KKK79832.1"/>
    </source>
</evidence>
<name>A0A0F8YEG8_9ZZZZ</name>
<comment type="caution">
    <text evidence="2">The sequence shown here is derived from an EMBL/GenBank/DDBJ whole genome shotgun (WGS) entry which is preliminary data.</text>
</comment>
<protein>
    <recommendedName>
        <fullName evidence="1">Amino acid:DNA transferase domain-containing protein</fullName>
    </recommendedName>
</protein>
<proteinExistence type="predicted"/>
<reference evidence="2" key="1">
    <citation type="journal article" date="2015" name="Nature">
        <title>Complex archaea that bridge the gap between prokaryotes and eukaryotes.</title>
        <authorList>
            <person name="Spang A."/>
            <person name="Saw J.H."/>
            <person name="Jorgensen S.L."/>
            <person name="Zaremba-Niedzwiedzka K."/>
            <person name="Martijn J."/>
            <person name="Lind A.E."/>
            <person name="van Eijk R."/>
            <person name="Schleper C."/>
            <person name="Guy L."/>
            <person name="Ettema T.J."/>
        </authorList>
    </citation>
    <scope>NUCLEOTIDE SEQUENCE</scope>
</reference>
<feature type="non-terminal residue" evidence="2">
    <location>
        <position position="1"/>
    </location>
</feature>
<gene>
    <name evidence="2" type="ORF">LCGC14_2829540</name>
</gene>
<dbReference type="EMBL" id="LAZR01053852">
    <property type="protein sequence ID" value="KKK79832.1"/>
    <property type="molecule type" value="Genomic_DNA"/>
</dbReference>
<feature type="domain" description="Amino acid:DNA transferase" evidence="1">
    <location>
        <begin position="13"/>
        <end position="179"/>
    </location>
</feature>